<dbReference type="PATRIC" id="fig|1408103.3.peg.995"/>
<dbReference type="EMBL" id="LAYY01000004">
    <property type="protein sequence ID" value="KKK39236.1"/>
    <property type="molecule type" value="Genomic_DNA"/>
</dbReference>
<dbReference type="Proteomes" id="UP000034166">
    <property type="component" value="Unassembled WGS sequence"/>
</dbReference>
<proteinExistence type="predicted"/>
<comment type="caution">
    <text evidence="1">The sequence shown here is derived from an EMBL/GenBank/DDBJ whole genome shotgun (WGS) entry which is preliminary data.</text>
</comment>
<gene>
    <name evidence="1" type="ORF">WQ57_04425</name>
</gene>
<keyword evidence="2" id="KW-1185">Reference proteome</keyword>
<evidence type="ECO:0000313" key="1">
    <source>
        <dbReference type="EMBL" id="KKK39236.1"/>
    </source>
</evidence>
<name>A0A0M2SZW6_9BACI</name>
<sequence length="146" mass="16788">MVPSTGEAIPVTELSIDKFVANPIWELALEEEALEFQDETWVKPAKTNNFTKELNGSFVLGELMTNDAIKFPMICNIEMIKEEVVISSVMLYEEREKQYYALEDKLKTIDFPLSFNISLMIYGDNKSLKFIAEKVDVYKNEIITAF</sequence>
<organism evidence="1 2">
    <name type="scientific">Mesobacillus campisalis</name>
    <dbReference type="NCBI Taxonomy" id="1408103"/>
    <lineage>
        <taxon>Bacteria</taxon>
        <taxon>Bacillati</taxon>
        <taxon>Bacillota</taxon>
        <taxon>Bacilli</taxon>
        <taxon>Bacillales</taxon>
        <taxon>Bacillaceae</taxon>
        <taxon>Mesobacillus</taxon>
    </lineage>
</organism>
<evidence type="ECO:0000313" key="2">
    <source>
        <dbReference type="Proteomes" id="UP000034166"/>
    </source>
</evidence>
<protein>
    <submittedName>
        <fullName evidence="1">Uncharacterized protein</fullName>
    </submittedName>
</protein>
<reference evidence="1 2" key="1">
    <citation type="submission" date="2015-04" db="EMBL/GenBank/DDBJ databases">
        <title>Taxonomic description and genome sequence of Bacillus campisalis sp. nov., a novel member of the genus Bacillus isolated from solar saltern.</title>
        <authorList>
            <person name="Mathan Kumar R."/>
            <person name="Kaur G."/>
            <person name="Kumar A."/>
            <person name="Singh N.K."/>
            <person name="Kaur N."/>
            <person name="Kumar N."/>
            <person name="Mayilraj S."/>
        </authorList>
    </citation>
    <scope>NUCLEOTIDE SEQUENCE [LARGE SCALE GENOMIC DNA]</scope>
    <source>
        <strain evidence="1 2">SA2-6</strain>
    </source>
</reference>
<dbReference type="AlphaFoldDB" id="A0A0M2SZW6"/>
<accession>A0A0M2SZW6</accession>
<dbReference type="OrthoDB" id="2873657at2"/>